<keyword evidence="4" id="KW-0677">Repeat</keyword>
<dbReference type="InterPro" id="IPR011992">
    <property type="entry name" value="EF-hand-dom_pair"/>
</dbReference>
<proteinExistence type="inferred from homology"/>
<evidence type="ECO:0000256" key="3">
    <source>
        <dbReference type="ARBA" id="ARBA00022723"/>
    </source>
</evidence>
<dbReference type="GO" id="GO:0008047">
    <property type="term" value="F:enzyme activator activity"/>
    <property type="evidence" value="ECO:0007669"/>
    <property type="project" value="UniProtKB-ARBA"/>
</dbReference>
<dbReference type="SUPFAM" id="SSF47473">
    <property type="entry name" value="EF-hand"/>
    <property type="match status" value="1"/>
</dbReference>
<evidence type="ECO:0000256" key="5">
    <source>
        <dbReference type="ARBA" id="ARBA00022837"/>
    </source>
</evidence>
<dbReference type="GO" id="GO:0005509">
    <property type="term" value="F:calcium ion binding"/>
    <property type="evidence" value="ECO:0007669"/>
    <property type="project" value="InterPro"/>
</dbReference>
<keyword evidence="5" id="KW-0106">Calcium</keyword>
<feature type="domain" description="EF-hand" evidence="8">
    <location>
        <begin position="60"/>
        <end position="95"/>
    </location>
</feature>
<dbReference type="InterPro" id="IPR018247">
    <property type="entry name" value="EF_Hand_1_Ca_BS"/>
</dbReference>
<evidence type="ECO:0000256" key="1">
    <source>
        <dbReference type="ARBA" id="ARBA00006049"/>
    </source>
</evidence>
<feature type="domain" description="EF-hand" evidence="8">
    <location>
        <begin position="96"/>
        <end position="131"/>
    </location>
</feature>
<sequence length="194" mass="22576">MGQKTSKLNKEDLTTLKSETRFSARELQQWYKGFKRDVPTGQLTKEEFIKIHKQFYPFGDPIEFSNYAFEAFDTENNGHISFKNFIISLSLASRGSLQEKLTWSFPIYDRDKDGSISYDDLLTVLKSIYKMVGSSSINLEEDEQTPESRAKKIWEKFGKDINIPDQFITMDEFVQYKNLEGDVTTSLNIYNDLI</sequence>
<dbReference type="Pfam" id="PF13833">
    <property type="entry name" value="EF-hand_8"/>
    <property type="match status" value="1"/>
</dbReference>
<dbReference type="GO" id="GO:0016020">
    <property type="term" value="C:membrane"/>
    <property type="evidence" value="ECO:0007669"/>
    <property type="project" value="TreeGrafter"/>
</dbReference>
<protein>
    <recommendedName>
        <fullName evidence="7">Calcium-binding protein NCS-1</fullName>
    </recommendedName>
</protein>
<evidence type="ECO:0000256" key="4">
    <source>
        <dbReference type="ARBA" id="ARBA00022737"/>
    </source>
</evidence>
<evidence type="ECO:0000313" key="10">
    <source>
        <dbReference type="Proteomes" id="UP000094801"/>
    </source>
</evidence>
<organism evidence="9 10">
    <name type="scientific">[Candida] arabinofermentans NRRL YB-2248</name>
    <dbReference type="NCBI Taxonomy" id="983967"/>
    <lineage>
        <taxon>Eukaryota</taxon>
        <taxon>Fungi</taxon>
        <taxon>Dikarya</taxon>
        <taxon>Ascomycota</taxon>
        <taxon>Saccharomycotina</taxon>
        <taxon>Pichiomycetes</taxon>
        <taxon>Pichiales</taxon>
        <taxon>Pichiaceae</taxon>
        <taxon>Ogataea</taxon>
        <taxon>Ogataea/Candida clade</taxon>
    </lineage>
</organism>
<dbReference type="GO" id="GO:0005829">
    <property type="term" value="C:cytosol"/>
    <property type="evidence" value="ECO:0007669"/>
    <property type="project" value="TreeGrafter"/>
</dbReference>
<dbReference type="PROSITE" id="PS50222">
    <property type="entry name" value="EF_HAND_2"/>
    <property type="match status" value="2"/>
</dbReference>
<accession>A0A1E4SX95</accession>
<dbReference type="SMART" id="SM00054">
    <property type="entry name" value="EFh"/>
    <property type="match status" value="2"/>
</dbReference>
<keyword evidence="2" id="KW-0519">Myristate</keyword>
<dbReference type="Gene3D" id="1.10.238.10">
    <property type="entry name" value="EF-hand"/>
    <property type="match status" value="1"/>
</dbReference>
<dbReference type="EMBL" id="KV453858">
    <property type="protein sequence ID" value="ODV84131.1"/>
    <property type="molecule type" value="Genomic_DNA"/>
</dbReference>
<gene>
    <name evidence="9" type="ORF">CANARDRAFT_201426</name>
</gene>
<name>A0A1E4SX95_9ASCO</name>
<dbReference type="OrthoDB" id="191686at2759"/>
<dbReference type="FunFam" id="1.10.238.10:FF:000009">
    <property type="entry name" value="Visinin-like protein 1"/>
    <property type="match status" value="1"/>
</dbReference>
<keyword evidence="10" id="KW-1185">Reference proteome</keyword>
<dbReference type="CDD" id="cd00051">
    <property type="entry name" value="EFh"/>
    <property type="match status" value="1"/>
</dbReference>
<evidence type="ECO:0000256" key="2">
    <source>
        <dbReference type="ARBA" id="ARBA00022707"/>
    </source>
</evidence>
<evidence type="ECO:0000313" key="9">
    <source>
        <dbReference type="EMBL" id="ODV84131.1"/>
    </source>
</evidence>
<evidence type="ECO:0000259" key="8">
    <source>
        <dbReference type="PROSITE" id="PS50222"/>
    </source>
</evidence>
<dbReference type="Proteomes" id="UP000094801">
    <property type="component" value="Unassembled WGS sequence"/>
</dbReference>
<dbReference type="Pfam" id="PF13499">
    <property type="entry name" value="EF-hand_7"/>
    <property type="match status" value="1"/>
</dbReference>
<dbReference type="PROSITE" id="PS00018">
    <property type="entry name" value="EF_HAND_1"/>
    <property type="match status" value="1"/>
</dbReference>
<dbReference type="STRING" id="983967.A0A1E4SX95"/>
<dbReference type="AlphaFoldDB" id="A0A1E4SX95"/>
<reference evidence="10" key="1">
    <citation type="submission" date="2016-04" db="EMBL/GenBank/DDBJ databases">
        <title>Comparative genomics of biotechnologically important yeasts.</title>
        <authorList>
            <consortium name="DOE Joint Genome Institute"/>
            <person name="Riley R."/>
            <person name="Haridas S."/>
            <person name="Wolfe K.H."/>
            <person name="Lopes M.R."/>
            <person name="Hittinger C.T."/>
            <person name="Goker M."/>
            <person name="Salamov A."/>
            <person name="Wisecaver J."/>
            <person name="Long T.M."/>
            <person name="Aerts A.L."/>
            <person name="Barry K."/>
            <person name="Choi C."/>
            <person name="Clum A."/>
            <person name="Coughlan A.Y."/>
            <person name="Deshpande S."/>
            <person name="Douglass A.P."/>
            <person name="Hanson S.J."/>
            <person name="Klenk H.-P."/>
            <person name="Labutti K."/>
            <person name="Lapidus A."/>
            <person name="Lindquist E."/>
            <person name="Lipzen A."/>
            <person name="Meier-Kolthoff J.P."/>
            <person name="Ohm R.A."/>
            <person name="Otillar R.P."/>
            <person name="Pangilinan J."/>
            <person name="Peng Y."/>
            <person name="Rokas A."/>
            <person name="Rosa C.A."/>
            <person name="Scheuner C."/>
            <person name="Sibirny A.A."/>
            <person name="Slot J.C."/>
            <person name="Stielow J.B."/>
            <person name="Sun H."/>
            <person name="Kurtzman C.P."/>
            <person name="Blackwell M."/>
            <person name="Grigoriev I.V."/>
            <person name="Jeffries T.W."/>
        </authorList>
    </citation>
    <scope>NUCLEOTIDE SEQUENCE [LARGE SCALE GENOMIC DNA]</scope>
    <source>
        <strain evidence="10">NRRL YB-2248</strain>
    </source>
</reference>
<dbReference type="PANTHER" id="PTHR23055">
    <property type="entry name" value="CALCIUM BINDING PROTEINS"/>
    <property type="match status" value="1"/>
</dbReference>
<comment type="similarity">
    <text evidence="1">Belongs to the recoverin family.</text>
</comment>
<evidence type="ECO:0000256" key="7">
    <source>
        <dbReference type="ARBA" id="ARBA00071944"/>
    </source>
</evidence>
<evidence type="ECO:0000256" key="6">
    <source>
        <dbReference type="ARBA" id="ARBA00023288"/>
    </source>
</evidence>
<dbReference type="PRINTS" id="PR00450">
    <property type="entry name" value="RECOVERIN"/>
</dbReference>
<keyword evidence="3" id="KW-0479">Metal-binding</keyword>
<dbReference type="InterPro" id="IPR002048">
    <property type="entry name" value="EF_hand_dom"/>
</dbReference>
<keyword evidence="6" id="KW-0449">Lipoprotein</keyword>
<dbReference type="PANTHER" id="PTHR23055:SF178">
    <property type="entry name" value="NEUROCALCIN HOMOLOG"/>
    <property type="match status" value="1"/>
</dbReference>
<dbReference type="InterPro" id="IPR028846">
    <property type="entry name" value="Recoverin"/>
</dbReference>